<evidence type="ECO:0000313" key="2">
    <source>
        <dbReference type="EMBL" id="QQG45471.1"/>
    </source>
</evidence>
<dbReference type="Proteomes" id="UP000595618">
    <property type="component" value="Chromosome"/>
</dbReference>
<dbReference type="Gene3D" id="3.90.550.10">
    <property type="entry name" value="Spore Coat Polysaccharide Biosynthesis Protein SpsA, Chain A"/>
    <property type="match status" value="1"/>
</dbReference>
<dbReference type="PANTHER" id="PTHR43630">
    <property type="entry name" value="POLY-BETA-1,6-N-ACETYL-D-GLUCOSAMINE SYNTHASE"/>
    <property type="match status" value="1"/>
</dbReference>
<dbReference type="PANTHER" id="PTHR43630:SF2">
    <property type="entry name" value="GLYCOSYLTRANSFERASE"/>
    <property type="match status" value="1"/>
</dbReference>
<reference evidence="2 3" key="1">
    <citation type="submission" date="2020-07" db="EMBL/GenBank/DDBJ databases">
        <title>Huge and variable diversity of episymbiotic CPR bacteria and DPANN archaea in groundwater ecosystems.</title>
        <authorList>
            <person name="He C.Y."/>
            <person name="Keren R."/>
            <person name="Whittaker M."/>
            <person name="Farag I.F."/>
            <person name="Doudna J."/>
            <person name="Cate J.H.D."/>
            <person name="Banfield J.F."/>
        </authorList>
    </citation>
    <scope>NUCLEOTIDE SEQUENCE [LARGE SCALE GENOMIC DNA]</scope>
    <source>
        <strain evidence="2">NC_groundwater_541_Ag_S-0.1um_46_50</strain>
    </source>
</reference>
<dbReference type="GO" id="GO:0016740">
    <property type="term" value="F:transferase activity"/>
    <property type="evidence" value="ECO:0007669"/>
    <property type="project" value="UniProtKB-KW"/>
</dbReference>
<evidence type="ECO:0000313" key="3">
    <source>
        <dbReference type="Proteomes" id="UP000595618"/>
    </source>
</evidence>
<dbReference type="EMBL" id="CP066690">
    <property type="protein sequence ID" value="QQG45471.1"/>
    <property type="molecule type" value="Genomic_DNA"/>
</dbReference>
<accession>A0A7T5URF5</accession>
<proteinExistence type="predicted"/>
<feature type="domain" description="Glycosyltransferase 2-like" evidence="1">
    <location>
        <begin position="7"/>
        <end position="101"/>
    </location>
</feature>
<evidence type="ECO:0000259" key="1">
    <source>
        <dbReference type="Pfam" id="PF00535"/>
    </source>
</evidence>
<dbReference type="InterPro" id="IPR001173">
    <property type="entry name" value="Glyco_trans_2-like"/>
</dbReference>
<dbReference type="InterPro" id="IPR029044">
    <property type="entry name" value="Nucleotide-diphossugar_trans"/>
</dbReference>
<organism evidence="2 3">
    <name type="scientific">Candidatus Sungiibacteriota bacterium</name>
    <dbReference type="NCBI Taxonomy" id="2750080"/>
    <lineage>
        <taxon>Bacteria</taxon>
        <taxon>Candidatus Sungiibacteriota</taxon>
    </lineage>
</organism>
<gene>
    <name evidence="2" type="ORF">HYW89_00840</name>
</gene>
<dbReference type="Pfam" id="PF00535">
    <property type="entry name" value="Glycos_transf_2"/>
    <property type="match status" value="1"/>
</dbReference>
<keyword evidence="2" id="KW-0808">Transferase</keyword>
<dbReference type="SUPFAM" id="SSF53448">
    <property type="entry name" value="Nucleotide-diphospho-sugar transferases"/>
    <property type="match status" value="1"/>
</dbReference>
<dbReference type="AlphaFoldDB" id="A0A7T5URF5"/>
<dbReference type="CDD" id="cd02511">
    <property type="entry name" value="Beta4Glucosyltransferase"/>
    <property type="match status" value="1"/>
</dbReference>
<name>A0A7T5URF5_9BACT</name>
<protein>
    <submittedName>
        <fullName evidence="2">Glycosyltransferase family 2 protein</fullName>
    </submittedName>
</protein>
<sequence length="262" mass="31067">MDKIPCSVEILTRNSALTLERCLESVKDLAEIIILDGNSIDKTLEIAQRYGCRIYKQYDTDEPNVAIKDYSEVRNKGLRLASHDWFMFIDSDEYLSPEAVADIRSITTSPAPRVYAFWQPRKYVLDGKVVDCAMTYPNQQIRLFHRGWVKSFIKPVHERIELKEGVQVGIINGFEYVPLESLEHLKARWERYIPLERKIYEGAHTKKLLRLIKHQTRTLVSYTIRFLRNLFFCRGYRLPWSYEWLRIKFEIRLLSLIVKELF</sequence>